<feature type="domain" description="Flagellar hook-length control protein-like C-terminal" evidence="3">
    <location>
        <begin position="318"/>
        <end position="393"/>
    </location>
</feature>
<keyword evidence="4" id="KW-0966">Cell projection</keyword>
<keyword evidence="5" id="KW-1185">Reference proteome</keyword>
<feature type="compositionally biased region" description="Polar residues" evidence="2">
    <location>
        <begin position="53"/>
        <end position="65"/>
    </location>
</feature>
<dbReference type="InterPro" id="IPR038610">
    <property type="entry name" value="FliK-like_C_sf"/>
</dbReference>
<evidence type="ECO:0000313" key="5">
    <source>
        <dbReference type="Proteomes" id="UP000236311"/>
    </source>
</evidence>
<dbReference type="OrthoDB" id="1780022at2"/>
<gene>
    <name evidence="4" type="ORF">AMURIS_03018</name>
</gene>
<feature type="region of interest" description="Disordered" evidence="2">
    <location>
        <begin position="199"/>
        <end position="272"/>
    </location>
</feature>
<dbReference type="RefSeq" id="WP_103240350.1">
    <property type="nucleotide sequence ID" value="NZ_JANJZD010000015.1"/>
</dbReference>
<feature type="compositionally biased region" description="Basic and acidic residues" evidence="2">
    <location>
        <begin position="258"/>
        <end position="270"/>
    </location>
</feature>
<evidence type="ECO:0000313" key="4">
    <source>
        <dbReference type="EMBL" id="SOY30291.1"/>
    </source>
</evidence>
<proteinExistence type="predicted"/>
<evidence type="ECO:0000256" key="2">
    <source>
        <dbReference type="SAM" id="MobiDB-lite"/>
    </source>
</evidence>
<feature type="coiled-coil region" evidence="1">
    <location>
        <begin position="356"/>
        <end position="383"/>
    </location>
</feature>
<name>A0A2K4ZIK7_9FIRM</name>
<sequence>MTSTAVKETGSMLMNLAVAQAGRNTENSGGFQKIWDNQMNRENAGTADRDSDLTASGKGQLQRGSSLRAKENRPVQEEENVSPEELSPEKQEQAMEVLNGAALELMQEIADVFGISMEELQAVLGEMNLEPTDLLNASELGALLLNLGGAEDVCALITDGELYENYQMLMEKLNAVLQESAETLETEPEVLTGLLEEGLVDETLPAETEEAPVRAEDMTQKPESAESAETENTPAVNATEEALKKEQEAGNQNNGQSRGEEGHSESRTGKGEYVNPFIQDLRTDQFRPEFLQSQDVTESSPWSESTRAIMDQIMDYMKVQLTGEVTSLEMQLHPASLGTLQVQIASKAGVMTANFITQNETVKAALESQMVQLKEQFEEQGVKVEAIEVTVQTHEFERNLDEQGRGRNQQEPERKGRTRRIHLGEGTGADTLEGEDALAADMLAAGGSTVDYTV</sequence>
<dbReference type="CDD" id="cd17470">
    <property type="entry name" value="T3SS_Flik_C"/>
    <property type="match status" value="1"/>
</dbReference>
<organism evidence="4 5">
    <name type="scientific">Acetatifactor muris</name>
    <dbReference type="NCBI Taxonomy" id="879566"/>
    <lineage>
        <taxon>Bacteria</taxon>
        <taxon>Bacillati</taxon>
        <taxon>Bacillota</taxon>
        <taxon>Clostridia</taxon>
        <taxon>Lachnospirales</taxon>
        <taxon>Lachnospiraceae</taxon>
        <taxon>Acetatifactor</taxon>
    </lineage>
</organism>
<keyword evidence="4" id="KW-0969">Cilium</keyword>
<dbReference type="Proteomes" id="UP000236311">
    <property type="component" value="Unassembled WGS sequence"/>
</dbReference>
<feature type="compositionally biased region" description="Basic and acidic residues" evidence="2">
    <location>
        <begin position="211"/>
        <end position="224"/>
    </location>
</feature>
<feature type="region of interest" description="Disordered" evidence="2">
    <location>
        <begin position="24"/>
        <end position="91"/>
    </location>
</feature>
<accession>A0A2K4ZIK7</accession>
<dbReference type="AlphaFoldDB" id="A0A2K4ZIK7"/>
<feature type="compositionally biased region" description="Basic and acidic residues" evidence="2">
    <location>
        <begin position="395"/>
        <end position="415"/>
    </location>
</feature>
<feature type="compositionally biased region" description="Polar residues" evidence="2">
    <location>
        <begin position="24"/>
        <end position="43"/>
    </location>
</feature>
<dbReference type="Pfam" id="PF02120">
    <property type="entry name" value="Flg_hook"/>
    <property type="match status" value="1"/>
</dbReference>
<reference evidence="4 5" key="1">
    <citation type="submission" date="2018-01" db="EMBL/GenBank/DDBJ databases">
        <authorList>
            <person name="Gaut B.S."/>
            <person name="Morton B.R."/>
            <person name="Clegg M.T."/>
            <person name="Duvall M.R."/>
        </authorList>
    </citation>
    <scope>NUCLEOTIDE SEQUENCE [LARGE SCALE GENOMIC DNA]</scope>
    <source>
        <strain evidence="4">GP69</strain>
    </source>
</reference>
<dbReference type="Gene3D" id="3.30.750.140">
    <property type="match status" value="1"/>
</dbReference>
<feature type="region of interest" description="Disordered" evidence="2">
    <location>
        <begin position="395"/>
        <end position="433"/>
    </location>
</feature>
<protein>
    <submittedName>
        <fullName evidence="4">Flagellar hook-length control protein FliK</fullName>
    </submittedName>
</protein>
<evidence type="ECO:0000259" key="3">
    <source>
        <dbReference type="Pfam" id="PF02120"/>
    </source>
</evidence>
<keyword evidence="4" id="KW-0282">Flagellum</keyword>
<evidence type="ECO:0000256" key="1">
    <source>
        <dbReference type="SAM" id="Coils"/>
    </source>
</evidence>
<dbReference type="InterPro" id="IPR021136">
    <property type="entry name" value="Flagellar_hook_control-like_C"/>
</dbReference>
<dbReference type="EMBL" id="OFSM01000015">
    <property type="protein sequence ID" value="SOY30291.1"/>
    <property type="molecule type" value="Genomic_DNA"/>
</dbReference>
<keyword evidence="1" id="KW-0175">Coiled coil</keyword>